<keyword evidence="2" id="KW-0813">Transport</keyword>
<evidence type="ECO:0000256" key="3">
    <source>
        <dbReference type="ARBA" id="ARBA00022729"/>
    </source>
</evidence>
<dbReference type="SUPFAM" id="SSF53850">
    <property type="entry name" value="Periplasmic binding protein-like II"/>
    <property type="match status" value="1"/>
</dbReference>
<accession>A0A9X7Z6P1</accession>
<dbReference type="AlphaFoldDB" id="A0A9X7Z6P1"/>
<sequence length="426" mass="45518">MKKWQKWSGVAATAVMGVGLLAGCGTQGTSSTSTNSSSQNLGTASNPVNLTVGIASSGPAETTLVNNQVKVFEKQYPNIHVTVKPFSGNELQDLQAELAAHTAPDIFYVDSSIAQQLEASGAIAPLNNYMKQDNFKTSDYASSLMKAFQWQGKQYGIPKDENSLALESNMTLLNKAGIKTPPKTWAEFETDAAKLKAKGIAPLSFPIDVARYYPFILNFGGSYYNAANNKVTFTNPANDAGLNFFLQNERKGYLVNPSNLGGSWAGVPFAQGKVAMVAEGAWLIPSMQQTAPNMKYTITDFPTQNGKANNMVYTVAYEMAASTKNPAAAAKLLFFLTGSQAEKMTAKSGLAIPSYIPDQSFFLKSNPSYQAFVDGVKHGTAYEFGPSGANFVNAINAATQAGVLKNLSPSAVLSQAQSTFQSQSQQ</sequence>
<keyword evidence="6" id="KW-1185">Reference proteome</keyword>
<dbReference type="KEGG" id="afx:JZ786_19165"/>
<dbReference type="Gene3D" id="3.40.190.10">
    <property type="entry name" value="Periplasmic binding protein-like II"/>
    <property type="match status" value="1"/>
</dbReference>
<dbReference type="GO" id="GO:1901982">
    <property type="term" value="F:maltose binding"/>
    <property type="evidence" value="ECO:0007669"/>
    <property type="project" value="TreeGrafter"/>
</dbReference>
<feature type="chain" id="PRO_5040910965" evidence="4">
    <location>
        <begin position="23"/>
        <end position="426"/>
    </location>
</feature>
<evidence type="ECO:0000256" key="2">
    <source>
        <dbReference type="ARBA" id="ARBA00022448"/>
    </source>
</evidence>
<dbReference type="PANTHER" id="PTHR30061:SF50">
    <property type="entry name" value="MALTOSE_MALTODEXTRIN-BINDING PERIPLASMIC PROTEIN"/>
    <property type="match status" value="1"/>
</dbReference>
<dbReference type="InterPro" id="IPR006059">
    <property type="entry name" value="SBP"/>
</dbReference>
<reference evidence="5 6" key="1">
    <citation type="submission" date="2021-02" db="EMBL/GenBank/DDBJ databases">
        <title>Alicyclobacillus curvatus sp. nov. and Alicyclobacillus mengziensis sp. nov., two acidophilic bacteria isolated from acid mine drainage.</title>
        <authorList>
            <person name="Huang Y."/>
        </authorList>
    </citation>
    <scope>NUCLEOTIDE SEQUENCE [LARGE SCALE GENOMIC DNA]</scope>
    <source>
        <strain evidence="5 6">S30H14</strain>
    </source>
</reference>
<evidence type="ECO:0000313" key="6">
    <source>
        <dbReference type="Proteomes" id="UP000663505"/>
    </source>
</evidence>
<dbReference type="PANTHER" id="PTHR30061">
    <property type="entry name" value="MALTOSE-BINDING PERIPLASMIC PROTEIN"/>
    <property type="match status" value="1"/>
</dbReference>
<dbReference type="GO" id="GO:0055052">
    <property type="term" value="C:ATP-binding cassette (ABC) transporter complex, substrate-binding subunit-containing"/>
    <property type="evidence" value="ECO:0007669"/>
    <property type="project" value="TreeGrafter"/>
</dbReference>
<feature type="signal peptide" evidence="4">
    <location>
        <begin position="1"/>
        <end position="22"/>
    </location>
</feature>
<dbReference type="RefSeq" id="WP_206655929.1">
    <property type="nucleotide sequence ID" value="NZ_CP071182.1"/>
</dbReference>
<keyword evidence="3 4" id="KW-0732">Signal</keyword>
<name>A0A9X7Z6P1_9BACL</name>
<gene>
    <name evidence="5" type="ORF">JZ786_19165</name>
</gene>
<dbReference type="EMBL" id="CP071182">
    <property type="protein sequence ID" value="QSO46561.1"/>
    <property type="molecule type" value="Genomic_DNA"/>
</dbReference>
<dbReference type="PROSITE" id="PS51257">
    <property type="entry name" value="PROKAR_LIPOPROTEIN"/>
    <property type="match status" value="1"/>
</dbReference>
<organism evidence="5 6">
    <name type="scientific">Alicyclobacillus mengziensis</name>
    <dbReference type="NCBI Taxonomy" id="2931921"/>
    <lineage>
        <taxon>Bacteria</taxon>
        <taxon>Bacillati</taxon>
        <taxon>Bacillota</taxon>
        <taxon>Bacilli</taxon>
        <taxon>Bacillales</taxon>
        <taxon>Alicyclobacillaceae</taxon>
        <taxon>Alicyclobacillus</taxon>
    </lineage>
</organism>
<evidence type="ECO:0000256" key="1">
    <source>
        <dbReference type="ARBA" id="ARBA00008520"/>
    </source>
</evidence>
<comment type="similarity">
    <text evidence="1">Belongs to the bacterial solute-binding protein 1 family.</text>
</comment>
<dbReference type="Proteomes" id="UP000663505">
    <property type="component" value="Chromosome"/>
</dbReference>
<evidence type="ECO:0000256" key="4">
    <source>
        <dbReference type="SAM" id="SignalP"/>
    </source>
</evidence>
<proteinExistence type="inferred from homology"/>
<protein>
    <submittedName>
        <fullName evidence="5">Extracellular solute-binding protein</fullName>
    </submittedName>
</protein>
<evidence type="ECO:0000313" key="5">
    <source>
        <dbReference type="EMBL" id="QSO46561.1"/>
    </source>
</evidence>
<dbReference type="GO" id="GO:0042956">
    <property type="term" value="P:maltodextrin transmembrane transport"/>
    <property type="evidence" value="ECO:0007669"/>
    <property type="project" value="TreeGrafter"/>
</dbReference>
<dbReference type="GO" id="GO:0015768">
    <property type="term" value="P:maltose transport"/>
    <property type="evidence" value="ECO:0007669"/>
    <property type="project" value="TreeGrafter"/>
</dbReference>
<dbReference type="Pfam" id="PF01547">
    <property type="entry name" value="SBP_bac_1"/>
    <property type="match status" value="1"/>
</dbReference>